<organism evidence="2 3">
    <name type="scientific">Pyrocoelia pectoralis</name>
    <dbReference type="NCBI Taxonomy" id="417401"/>
    <lineage>
        <taxon>Eukaryota</taxon>
        <taxon>Metazoa</taxon>
        <taxon>Ecdysozoa</taxon>
        <taxon>Arthropoda</taxon>
        <taxon>Hexapoda</taxon>
        <taxon>Insecta</taxon>
        <taxon>Pterygota</taxon>
        <taxon>Neoptera</taxon>
        <taxon>Endopterygota</taxon>
        <taxon>Coleoptera</taxon>
        <taxon>Polyphaga</taxon>
        <taxon>Elateriformia</taxon>
        <taxon>Elateroidea</taxon>
        <taxon>Lampyridae</taxon>
        <taxon>Lampyrinae</taxon>
        <taxon>Pyrocoelia</taxon>
    </lineage>
</organism>
<gene>
    <name evidence="2" type="ORF">RI129_011820</name>
</gene>
<proteinExistence type="predicted"/>
<sequence>MELHVCPNCELVNQIVENKLQTFDILTQENISLHKSLIKAREEIVTLQSQITDLNKVIFAEREQNLQQYIKAQDNQYDSNVLMNFVISENSNELHKHFTSIKDISKLHECDSSMKSKCNSLTSLFKEQREMYEENLTLLQTVNFNYVKQLEEQLQKAQDHASVILSVYSIYRKQFFIQKKENCKDHKKFLKSADMLTKANNKYVLELEQNLIEMTRKSVNEEAKGILNSLLRQIEKRDKLVSMLRQQQTKLTLQIEQIQKEYDQLQHNYNENNRKLREQLKREKEKYSSLEQRRAFDFEGFSTDIKQCKKEVLKMKQEVSGKTKLIEKMDHLLKVLVNKNCV</sequence>
<dbReference type="PANTHER" id="PTHR22091">
    <property type="entry name" value="COILED-COIL DOMAIN-CONTAINING PROTEIN 77"/>
    <property type="match status" value="1"/>
</dbReference>
<evidence type="ECO:0000313" key="2">
    <source>
        <dbReference type="EMBL" id="KAK5639328.1"/>
    </source>
</evidence>
<reference evidence="2 3" key="1">
    <citation type="journal article" date="2024" name="Insects">
        <title>An Improved Chromosome-Level Genome Assembly of the Firefly Pyrocoelia pectoralis.</title>
        <authorList>
            <person name="Fu X."/>
            <person name="Meyer-Rochow V.B."/>
            <person name="Ballantyne L."/>
            <person name="Zhu X."/>
        </authorList>
    </citation>
    <scope>NUCLEOTIDE SEQUENCE [LARGE SCALE GENOMIC DNA]</scope>
    <source>
        <strain evidence="2">XCY_ONT2</strain>
    </source>
</reference>
<accession>A0AAN7V2K1</accession>
<comment type="caution">
    <text evidence="2">The sequence shown here is derived from an EMBL/GenBank/DDBJ whole genome shotgun (WGS) entry which is preliminary data.</text>
</comment>
<dbReference type="EMBL" id="JAVRBK010000009">
    <property type="protein sequence ID" value="KAK5639328.1"/>
    <property type="molecule type" value="Genomic_DNA"/>
</dbReference>
<dbReference type="Proteomes" id="UP001329430">
    <property type="component" value="Chromosome 9"/>
</dbReference>
<dbReference type="PANTHER" id="PTHR22091:SF1">
    <property type="entry name" value="COILED-COIL DOMAIN-CONTAINING PROTEIN 77"/>
    <property type="match status" value="1"/>
</dbReference>
<dbReference type="AlphaFoldDB" id="A0AAN7V2K1"/>
<keyword evidence="3" id="KW-1185">Reference proteome</keyword>
<protein>
    <submittedName>
        <fullName evidence="2">Uncharacterized protein</fullName>
    </submittedName>
</protein>
<evidence type="ECO:0000256" key="1">
    <source>
        <dbReference type="SAM" id="Coils"/>
    </source>
</evidence>
<name>A0AAN7V2K1_9COLE</name>
<dbReference type="InterPro" id="IPR037696">
    <property type="entry name" value="CCDC77"/>
</dbReference>
<feature type="coiled-coil region" evidence="1">
    <location>
        <begin position="204"/>
        <end position="293"/>
    </location>
</feature>
<keyword evidence="1" id="KW-0175">Coiled coil</keyword>
<evidence type="ECO:0000313" key="3">
    <source>
        <dbReference type="Proteomes" id="UP001329430"/>
    </source>
</evidence>